<name>A0A074Z8W6_OPIVI</name>
<protein>
    <submittedName>
        <fullName evidence="2">Uncharacterized protein</fullName>
    </submittedName>
</protein>
<dbReference type="Proteomes" id="UP000054324">
    <property type="component" value="Unassembled WGS sequence"/>
</dbReference>
<dbReference type="GeneID" id="20323952"/>
<organism evidence="2 3">
    <name type="scientific">Opisthorchis viverrini</name>
    <name type="common">Southeast Asian liver fluke</name>
    <dbReference type="NCBI Taxonomy" id="6198"/>
    <lineage>
        <taxon>Eukaryota</taxon>
        <taxon>Metazoa</taxon>
        <taxon>Spiralia</taxon>
        <taxon>Lophotrochozoa</taxon>
        <taxon>Platyhelminthes</taxon>
        <taxon>Trematoda</taxon>
        <taxon>Digenea</taxon>
        <taxon>Opisthorchiida</taxon>
        <taxon>Opisthorchiata</taxon>
        <taxon>Opisthorchiidae</taxon>
        <taxon>Opisthorchis</taxon>
    </lineage>
</organism>
<dbReference type="KEGG" id="ovi:T265_09784"/>
<evidence type="ECO:0000313" key="3">
    <source>
        <dbReference type="Proteomes" id="UP000054324"/>
    </source>
</evidence>
<feature type="compositionally biased region" description="Basic and acidic residues" evidence="1">
    <location>
        <begin position="84"/>
        <end position="96"/>
    </location>
</feature>
<keyword evidence="3" id="KW-1185">Reference proteome</keyword>
<sequence length="177" mass="20171">MQSIDNKTNKLISCSTLSVPNCHATTRRKHEGWETARLSEPRQGKSRGRGRVRTTNLPDRTNKLISCSTLSVPNCHATTRRKHEGWETARLSEPRQGKSRGRGRVRTTDLPDDNITKYLLCGMDIELGLNMANVHIFRAESFESNKVNNNQCKRKPSFTASMEIHKYQEGQLPEINH</sequence>
<feature type="region of interest" description="Disordered" evidence="1">
    <location>
        <begin position="78"/>
        <end position="108"/>
    </location>
</feature>
<dbReference type="CTD" id="20323952"/>
<dbReference type="RefSeq" id="XP_009174222.1">
    <property type="nucleotide sequence ID" value="XM_009175958.1"/>
</dbReference>
<gene>
    <name evidence="2" type="ORF">T265_09784</name>
</gene>
<reference evidence="2 3" key="1">
    <citation type="submission" date="2013-11" db="EMBL/GenBank/DDBJ databases">
        <title>Opisthorchis viverrini - life in the bile duct.</title>
        <authorList>
            <person name="Young N.D."/>
            <person name="Nagarajan N."/>
            <person name="Lin S.J."/>
            <person name="Korhonen P.K."/>
            <person name="Jex A.R."/>
            <person name="Hall R.S."/>
            <person name="Safavi-Hemami H."/>
            <person name="Kaewkong W."/>
            <person name="Bertrand D."/>
            <person name="Gao S."/>
            <person name="Seet Q."/>
            <person name="Wongkham S."/>
            <person name="Teh B.T."/>
            <person name="Wongkham C."/>
            <person name="Intapan P.M."/>
            <person name="Maleewong W."/>
            <person name="Yang X."/>
            <person name="Hu M."/>
            <person name="Wang Z."/>
            <person name="Hofmann A."/>
            <person name="Sternberg P.W."/>
            <person name="Tan P."/>
            <person name="Wang J."/>
            <person name="Gasser R.B."/>
        </authorList>
    </citation>
    <scope>NUCLEOTIDE SEQUENCE [LARGE SCALE GENOMIC DNA]</scope>
</reference>
<dbReference type="STRING" id="6198.A0A074Z8W6"/>
<feature type="region of interest" description="Disordered" evidence="1">
    <location>
        <begin position="25"/>
        <end position="56"/>
    </location>
</feature>
<dbReference type="EMBL" id="KL596924">
    <property type="protein sequence ID" value="KER22032.1"/>
    <property type="molecule type" value="Genomic_DNA"/>
</dbReference>
<dbReference type="OrthoDB" id="329563at2759"/>
<feature type="compositionally biased region" description="Basic and acidic residues" evidence="1">
    <location>
        <begin position="31"/>
        <end position="43"/>
    </location>
</feature>
<dbReference type="AlphaFoldDB" id="A0A074Z8W6"/>
<proteinExistence type="predicted"/>
<evidence type="ECO:0000313" key="2">
    <source>
        <dbReference type="EMBL" id="KER22032.1"/>
    </source>
</evidence>
<evidence type="ECO:0000256" key="1">
    <source>
        <dbReference type="SAM" id="MobiDB-lite"/>
    </source>
</evidence>
<accession>A0A074Z8W6</accession>